<protein>
    <submittedName>
        <fullName evidence="9">Uncharacterized protein</fullName>
    </submittedName>
</protein>
<dbReference type="Gene3D" id="1.10.3460.10">
    <property type="entry name" value="Chlorophyll a/b binding protein domain"/>
    <property type="match status" value="1"/>
</dbReference>
<dbReference type="GO" id="GO:0009507">
    <property type="term" value="C:chloroplast"/>
    <property type="evidence" value="ECO:0007669"/>
    <property type="project" value="UniProtKB-SubCell"/>
</dbReference>
<keyword evidence="6" id="KW-0934">Plastid</keyword>
<proteinExistence type="inferred from homology"/>
<evidence type="ECO:0000256" key="1">
    <source>
        <dbReference type="ARBA" id="ARBA00004022"/>
    </source>
</evidence>
<keyword evidence="8" id="KW-0732">Signal</keyword>
<keyword evidence="4" id="KW-0150">Chloroplast</keyword>
<feature type="binding site" evidence="7">
    <location>
        <position position="200"/>
    </location>
    <ligand>
        <name>chlorophyll a</name>
        <dbReference type="ChEBI" id="CHEBI:58416"/>
        <label>1</label>
    </ligand>
</feature>
<feature type="binding site" description="axial binding residue" evidence="7">
    <location>
        <position position="143"/>
    </location>
    <ligand>
        <name>chlorophyll b</name>
        <dbReference type="ChEBI" id="CHEBI:61721"/>
        <label>1</label>
    </ligand>
    <ligandPart>
        <name>Mg</name>
        <dbReference type="ChEBI" id="CHEBI:25107"/>
    </ligandPart>
</feature>
<evidence type="ECO:0000256" key="5">
    <source>
        <dbReference type="ARBA" id="ARBA00022531"/>
    </source>
</evidence>
<feature type="signal peptide" evidence="8">
    <location>
        <begin position="1"/>
        <end position="15"/>
    </location>
</feature>
<evidence type="ECO:0000313" key="9">
    <source>
        <dbReference type="EMBL" id="CAD9652612.1"/>
    </source>
</evidence>
<comment type="function">
    <text evidence="1">The light-harvesting complex (LHC) functions as a light receptor, it captures and delivers excitation energy to photosystems with which it is closely associated. Energy is transferred from the carotenoid and chlorophyll C (or B) to chlorophyll A and the photosynthetic reaction centers where it is used to synthesize ATP and reducing power.</text>
</comment>
<feature type="binding site" description="axial binding residue" evidence="7">
    <location>
        <position position="80"/>
    </location>
    <ligand>
        <name>chlorophyll b</name>
        <dbReference type="ChEBI" id="CHEBI:61721"/>
        <label>1</label>
    </ligand>
    <ligandPart>
        <name>Mg</name>
        <dbReference type="ChEBI" id="CHEBI:25107"/>
    </ligandPart>
</feature>
<dbReference type="InterPro" id="IPR022796">
    <property type="entry name" value="Chloroa_b-bind"/>
</dbReference>
<feature type="binding site" description="axial binding residue" evidence="7">
    <location>
        <position position="135"/>
    </location>
    <ligand>
        <name>chlorophyll b</name>
        <dbReference type="ChEBI" id="CHEBI:61721"/>
        <label>1</label>
    </ligand>
    <ligandPart>
        <name>Mg</name>
        <dbReference type="ChEBI" id="CHEBI:25107"/>
    </ligandPart>
</feature>
<gene>
    <name evidence="9" type="ORF">TPAC0785_LOCUS156</name>
</gene>
<comment type="similarity">
    <text evidence="3">Belongs to the fucoxanthin chlorophyll protein family.</text>
</comment>
<dbReference type="GO" id="GO:0016168">
    <property type="term" value="F:chlorophyll binding"/>
    <property type="evidence" value="ECO:0007669"/>
    <property type="project" value="UniProtKB-KW"/>
</dbReference>
<comment type="subcellular location">
    <subcellularLocation>
        <location evidence="2">Plastid</location>
        <location evidence="2">Chloroplast</location>
    </subcellularLocation>
</comment>
<dbReference type="Pfam" id="PF00504">
    <property type="entry name" value="Chloroa_b-bind"/>
    <property type="match status" value="1"/>
</dbReference>
<evidence type="ECO:0000256" key="6">
    <source>
        <dbReference type="ARBA" id="ARBA00022640"/>
    </source>
</evidence>
<dbReference type="EMBL" id="HBHE01000231">
    <property type="protein sequence ID" value="CAD9652612.1"/>
    <property type="molecule type" value="Transcribed_RNA"/>
</dbReference>
<accession>A0A7S2VWC8</accession>
<dbReference type="PANTHER" id="PTHR21649">
    <property type="entry name" value="CHLOROPHYLL A/B BINDING PROTEIN"/>
    <property type="match status" value="1"/>
</dbReference>
<keyword evidence="7" id="KW-0148">Chlorophyll</keyword>
<evidence type="ECO:0000256" key="8">
    <source>
        <dbReference type="SAM" id="SignalP"/>
    </source>
</evidence>
<sequence length="249" mass="27199">MKFFLLASLFAAASAFTAPSAPKSSMALHETKADLEKIASASNPIVKFYDPLSLADAEFWGDSNEATIGFLRHAEIKHGRVAMFAFVGYCVQSNVHWPWPMTTSGDSFPSTDLSPEAQWDAIPEAAKWQILIVISFLELWGEQSGADGVKHYMRGGQPGKFPSFDLFRKTVHPVPFNLYDPFGLSKNKSAEAKEKGLITELNNGRLAQIGIMGFLAADKVPGSVPALNGIAQPYDGDVMAPFTAHYHLF</sequence>
<evidence type="ECO:0000256" key="7">
    <source>
        <dbReference type="PIRSR" id="PIRSR601344-1"/>
    </source>
</evidence>
<dbReference type="InterPro" id="IPR001344">
    <property type="entry name" value="Chloro_AB-bd_pln"/>
</dbReference>
<dbReference type="AlphaFoldDB" id="A0A7S2VWC8"/>
<feature type="binding site" evidence="7">
    <location>
        <position position="205"/>
    </location>
    <ligand>
        <name>chlorophyll a</name>
        <dbReference type="ChEBI" id="CHEBI:58416"/>
        <label>1</label>
    </ligand>
</feature>
<feature type="chain" id="PRO_5031001654" evidence="8">
    <location>
        <begin position="16"/>
        <end position="249"/>
    </location>
</feature>
<evidence type="ECO:0000256" key="3">
    <source>
        <dbReference type="ARBA" id="ARBA00005933"/>
    </source>
</evidence>
<feature type="binding site" evidence="7">
    <location>
        <position position="75"/>
    </location>
    <ligand>
        <name>chlorophyll a</name>
        <dbReference type="ChEBI" id="CHEBI:58416"/>
        <label>1</label>
    </ligand>
</feature>
<feature type="binding site" evidence="7">
    <location>
        <position position="203"/>
    </location>
    <ligand>
        <name>chlorophyll a</name>
        <dbReference type="ChEBI" id="CHEBI:58416"/>
        <label>1</label>
    </ligand>
</feature>
<evidence type="ECO:0000256" key="4">
    <source>
        <dbReference type="ARBA" id="ARBA00022528"/>
    </source>
</evidence>
<reference evidence="9" key="1">
    <citation type="submission" date="2021-01" db="EMBL/GenBank/DDBJ databases">
        <authorList>
            <person name="Corre E."/>
            <person name="Pelletier E."/>
            <person name="Niang G."/>
            <person name="Scheremetjew M."/>
            <person name="Finn R."/>
            <person name="Kale V."/>
            <person name="Holt S."/>
            <person name="Cochrane G."/>
            <person name="Meng A."/>
            <person name="Brown T."/>
            <person name="Cohen L."/>
        </authorList>
    </citation>
    <scope>NUCLEOTIDE SEQUENCE</scope>
    <source>
        <strain evidence="9">CCMP 1866</strain>
    </source>
</reference>
<dbReference type="SUPFAM" id="SSF103511">
    <property type="entry name" value="Chlorophyll a-b binding protein"/>
    <property type="match status" value="1"/>
</dbReference>
<name>A0A7S2VWC8_9STRA</name>
<dbReference type="GO" id="GO:0016020">
    <property type="term" value="C:membrane"/>
    <property type="evidence" value="ECO:0007669"/>
    <property type="project" value="InterPro"/>
</dbReference>
<feature type="binding site" evidence="7">
    <location>
        <position position="78"/>
    </location>
    <ligand>
        <name>chlorophyll a</name>
        <dbReference type="ChEBI" id="CHEBI:58416"/>
        <label>1</label>
    </ligand>
</feature>
<evidence type="ECO:0000256" key="2">
    <source>
        <dbReference type="ARBA" id="ARBA00004229"/>
    </source>
</evidence>
<keyword evidence="7" id="KW-0157">Chromophore</keyword>
<dbReference type="GO" id="GO:0009765">
    <property type="term" value="P:photosynthesis, light harvesting"/>
    <property type="evidence" value="ECO:0007669"/>
    <property type="project" value="InterPro"/>
</dbReference>
<keyword evidence="5" id="KW-0602">Photosynthesis</keyword>
<organism evidence="9">
    <name type="scientific">Triparma pacifica</name>
    <dbReference type="NCBI Taxonomy" id="91992"/>
    <lineage>
        <taxon>Eukaryota</taxon>
        <taxon>Sar</taxon>
        <taxon>Stramenopiles</taxon>
        <taxon>Ochrophyta</taxon>
        <taxon>Bolidophyceae</taxon>
        <taxon>Parmales</taxon>
        <taxon>Triparmaceae</taxon>
        <taxon>Triparma</taxon>
    </lineage>
</organism>